<evidence type="ECO:0000313" key="2">
    <source>
        <dbReference type="EMBL" id="SHF92869.1"/>
    </source>
</evidence>
<sequence>MELFLSEPRVSVLALENLDPFNTNQNTFIITLLIDARFVTEFPLQKDCKENGTEMQNKHPKNDFKENPMQASS</sequence>
<gene>
    <name evidence="2" type="ORF">SAMN03080594_109141</name>
</gene>
<accession>A0A1M5FN59</accession>
<reference evidence="3" key="1">
    <citation type="submission" date="2016-11" db="EMBL/GenBank/DDBJ databases">
        <authorList>
            <person name="Varghese N."/>
            <person name="Submissions S."/>
        </authorList>
    </citation>
    <scope>NUCLEOTIDE SEQUENCE [LARGE SCALE GENOMIC DNA]</scope>
    <source>
        <strain evidence="3">DSM 17539</strain>
    </source>
</reference>
<evidence type="ECO:0000313" key="3">
    <source>
        <dbReference type="Proteomes" id="UP000184406"/>
    </source>
</evidence>
<organism evidence="2 3">
    <name type="scientific">Arenibacter palladensis</name>
    <dbReference type="NCBI Taxonomy" id="237373"/>
    <lineage>
        <taxon>Bacteria</taxon>
        <taxon>Pseudomonadati</taxon>
        <taxon>Bacteroidota</taxon>
        <taxon>Flavobacteriia</taxon>
        <taxon>Flavobacteriales</taxon>
        <taxon>Flavobacteriaceae</taxon>
        <taxon>Arenibacter</taxon>
    </lineage>
</organism>
<proteinExistence type="predicted"/>
<dbReference type="EMBL" id="FQUX01000009">
    <property type="protein sequence ID" value="SHF92869.1"/>
    <property type="molecule type" value="Genomic_DNA"/>
</dbReference>
<feature type="compositionally biased region" description="Basic and acidic residues" evidence="1">
    <location>
        <begin position="49"/>
        <end position="66"/>
    </location>
</feature>
<dbReference type="AlphaFoldDB" id="A0A1M5FN59"/>
<evidence type="ECO:0000256" key="1">
    <source>
        <dbReference type="SAM" id="MobiDB-lite"/>
    </source>
</evidence>
<protein>
    <submittedName>
        <fullName evidence="2">Uncharacterized protein</fullName>
    </submittedName>
</protein>
<feature type="region of interest" description="Disordered" evidence="1">
    <location>
        <begin position="49"/>
        <end position="73"/>
    </location>
</feature>
<dbReference type="RefSeq" id="WP_072864653.1">
    <property type="nucleotide sequence ID" value="NZ_FQUX01000009.1"/>
</dbReference>
<name>A0A1M5FN59_9FLAO</name>
<keyword evidence="3" id="KW-1185">Reference proteome</keyword>
<dbReference type="Proteomes" id="UP000184406">
    <property type="component" value="Unassembled WGS sequence"/>
</dbReference>